<proteinExistence type="predicted"/>
<feature type="region of interest" description="Disordered" evidence="1">
    <location>
        <begin position="143"/>
        <end position="169"/>
    </location>
</feature>
<comment type="caution">
    <text evidence="2">The sequence shown here is derived from an EMBL/GenBank/DDBJ whole genome shotgun (WGS) entry which is preliminary data.</text>
</comment>
<organism evidence="2 3">
    <name type="scientific">Pleuronectes platessa</name>
    <name type="common">European plaice</name>
    <dbReference type="NCBI Taxonomy" id="8262"/>
    <lineage>
        <taxon>Eukaryota</taxon>
        <taxon>Metazoa</taxon>
        <taxon>Chordata</taxon>
        <taxon>Craniata</taxon>
        <taxon>Vertebrata</taxon>
        <taxon>Euteleostomi</taxon>
        <taxon>Actinopterygii</taxon>
        <taxon>Neopterygii</taxon>
        <taxon>Teleostei</taxon>
        <taxon>Neoteleostei</taxon>
        <taxon>Acanthomorphata</taxon>
        <taxon>Carangaria</taxon>
        <taxon>Pleuronectiformes</taxon>
        <taxon>Pleuronectoidei</taxon>
        <taxon>Pleuronectidae</taxon>
        <taxon>Pleuronectes</taxon>
    </lineage>
</organism>
<gene>
    <name evidence="2" type="ORF">PLEPLA_LOCUS14793</name>
</gene>
<name>A0A9N7YCW3_PLEPL</name>
<dbReference type="Proteomes" id="UP001153269">
    <property type="component" value="Unassembled WGS sequence"/>
</dbReference>
<evidence type="ECO:0000313" key="3">
    <source>
        <dbReference type="Proteomes" id="UP001153269"/>
    </source>
</evidence>
<protein>
    <submittedName>
        <fullName evidence="2">Uncharacterized protein</fullName>
    </submittedName>
</protein>
<dbReference type="AlphaFoldDB" id="A0A9N7YCW3"/>
<keyword evidence="3" id="KW-1185">Reference proteome</keyword>
<dbReference type="EMBL" id="CADEAL010000923">
    <property type="protein sequence ID" value="CAB1426855.1"/>
    <property type="molecule type" value="Genomic_DNA"/>
</dbReference>
<reference evidence="2" key="1">
    <citation type="submission" date="2020-03" db="EMBL/GenBank/DDBJ databases">
        <authorList>
            <person name="Weist P."/>
        </authorList>
    </citation>
    <scope>NUCLEOTIDE SEQUENCE</scope>
</reference>
<feature type="compositionally biased region" description="Basic and acidic residues" evidence="1">
    <location>
        <begin position="81"/>
        <end position="90"/>
    </location>
</feature>
<feature type="region of interest" description="Disordered" evidence="1">
    <location>
        <begin position="1"/>
        <end position="20"/>
    </location>
</feature>
<sequence>MGGGGVISAELERGEAGTGASTGLDWLRRHVTRAKYGLDSNADSLAPCKAIEMRRSSIGGRTRGVGEKVEVGGGGGFQSDRLTEGSDNERSGLSGVQTPSPCEIAAREGKADWWGVKGGGEGSKGWRRKCPLSRAVFDAAMLLPTPGRESGSPGSEEAMRGSCRSPLHPRDLPPACSSLSSRIDPELYSTGPVHPFPAHCFFYHTSFAHCRHSSSEYRPEKLGIKPPTFWFVDDPF</sequence>
<feature type="region of interest" description="Disordered" evidence="1">
    <location>
        <begin position="64"/>
        <end position="100"/>
    </location>
</feature>
<evidence type="ECO:0000256" key="1">
    <source>
        <dbReference type="SAM" id="MobiDB-lite"/>
    </source>
</evidence>
<evidence type="ECO:0000313" key="2">
    <source>
        <dbReference type="EMBL" id="CAB1426855.1"/>
    </source>
</evidence>
<accession>A0A9N7YCW3</accession>